<evidence type="ECO:0000256" key="1">
    <source>
        <dbReference type="ARBA" id="ARBA00004604"/>
    </source>
</evidence>
<keyword evidence="7" id="KW-1185">Reference proteome</keyword>
<keyword evidence="4" id="KW-0539">Nucleus</keyword>
<reference evidence="6" key="1">
    <citation type="submission" date="2022-08" db="EMBL/GenBank/DDBJ databases">
        <authorList>
            <person name="Marques A."/>
        </authorList>
    </citation>
    <scope>NUCLEOTIDE SEQUENCE</scope>
    <source>
        <strain evidence="6">RhyPub2mFocal</strain>
        <tissue evidence="6">Leaves</tissue>
    </source>
</reference>
<evidence type="ECO:0000256" key="5">
    <source>
        <dbReference type="SAM" id="MobiDB-lite"/>
    </source>
</evidence>
<proteinExistence type="inferred from homology"/>
<accession>A0AAV8E3P0</accession>
<evidence type="ECO:0000256" key="4">
    <source>
        <dbReference type="ARBA" id="ARBA00023242"/>
    </source>
</evidence>
<evidence type="ECO:0000256" key="2">
    <source>
        <dbReference type="ARBA" id="ARBA00008479"/>
    </source>
</evidence>
<gene>
    <name evidence="6" type="ORF">LUZ62_060265</name>
</gene>
<dbReference type="Proteomes" id="UP001140206">
    <property type="component" value="Chromosome 3"/>
</dbReference>
<dbReference type="EMBL" id="JAMFTS010000003">
    <property type="protein sequence ID" value="KAJ4776008.1"/>
    <property type="molecule type" value="Genomic_DNA"/>
</dbReference>
<dbReference type="InterPro" id="IPR019002">
    <property type="entry name" value="Ribosome_biogenesis_Nop16"/>
</dbReference>
<organism evidence="6 7">
    <name type="scientific">Rhynchospora pubera</name>
    <dbReference type="NCBI Taxonomy" id="906938"/>
    <lineage>
        <taxon>Eukaryota</taxon>
        <taxon>Viridiplantae</taxon>
        <taxon>Streptophyta</taxon>
        <taxon>Embryophyta</taxon>
        <taxon>Tracheophyta</taxon>
        <taxon>Spermatophyta</taxon>
        <taxon>Magnoliopsida</taxon>
        <taxon>Liliopsida</taxon>
        <taxon>Poales</taxon>
        <taxon>Cyperaceae</taxon>
        <taxon>Cyperoideae</taxon>
        <taxon>Rhynchosporeae</taxon>
        <taxon>Rhynchospora</taxon>
    </lineage>
</organism>
<dbReference type="GO" id="GO:0042273">
    <property type="term" value="P:ribosomal large subunit biogenesis"/>
    <property type="evidence" value="ECO:0007669"/>
    <property type="project" value="TreeGrafter"/>
</dbReference>
<name>A0AAV8E3P0_9POAL</name>
<sequence>MQSPINGPFHLRRYTQKGTQRKQTQNPKTLEAAAAAASSMGGSRRKYKRSRTKVRVGLPKKKPGVFKPAVDIPSAALRLLAAGESAVWDDEGSVIQNYKSFGVVSNPNLLGVRARTTPNLVQIDSLQVAHPVVRVSEFDPVDTGSDLEDDDLKSALGKKRRDGQTMPLLPLTKMQRVHVGTLIDKYGDNYQAMFMDTKLNAMQHSVATLKKLCQRYHVTDGKHFISASKIF</sequence>
<feature type="region of interest" description="Disordered" evidence="5">
    <location>
        <begin position="1"/>
        <end position="53"/>
    </location>
</feature>
<protein>
    <recommendedName>
        <fullName evidence="3">Nucleolar protein 16</fullName>
    </recommendedName>
</protein>
<feature type="compositionally biased region" description="Basic residues" evidence="5">
    <location>
        <begin position="43"/>
        <end position="53"/>
    </location>
</feature>
<feature type="compositionally biased region" description="Polar residues" evidence="5">
    <location>
        <begin position="16"/>
        <end position="28"/>
    </location>
</feature>
<dbReference type="PANTHER" id="PTHR13243">
    <property type="entry name" value="HSPC111 PROTEIN-RELATED"/>
    <property type="match status" value="1"/>
</dbReference>
<evidence type="ECO:0000313" key="7">
    <source>
        <dbReference type="Proteomes" id="UP001140206"/>
    </source>
</evidence>
<comment type="similarity">
    <text evidence="2">Belongs to the NOP16 family.</text>
</comment>
<evidence type="ECO:0000256" key="3">
    <source>
        <dbReference type="ARBA" id="ARBA00015522"/>
    </source>
</evidence>
<dbReference type="AlphaFoldDB" id="A0AAV8E3P0"/>
<evidence type="ECO:0000313" key="6">
    <source>
        <dbReference type="EMBL" id="KAJ4776008.1"/>
    </source>
</evidence>
<dbReference type="GO" id="GO:0005730">
    <property type="term" value="C:nucleolus"/>
    <property type="evidence" value="ECO:0007669"/>
    <property type="project" value="UniProtKB-SubCell"/>
</dbReference>
<dbReference type="PANTHER" id="PTHR13243:SF1">
    <property type="entry name" value="NUCLEOLAR PROTEIN 16"/>
    <property type="match status" value="1"/>
</dbReference>
<comment type="caution">
    <text evidence="6">The sequence shown here is derived from an EMBL/GenBank/DDBJ whole genome shotgun (WGS) entry which is preliminary data.</text>
</comment>
<dbReference type="Pfam" id="PF09420">
    <property type="entry name" value="Nop16"/>
    <property type="match status" value="1"/>
</dbReference>
<comment type="subcellular location">
    <subcellularLocation>
        <location evidence="1">Nucleus</location>
        <location evidence="1">Nucleolus</location>
    </subcellularLocation>
</comment>